<reference evidence="2 3" key="1">
    <citation type="journal article" date="2010" name="Science">
        <title>Genome expansion and gene loss in powdery mildew fungi reveal tradeoffs in extreme parasitism.</title>
        <authorList>
            <person name="Spanu P.D."/>
            <person name="Abbott J.C."/>
            <person name="Amselem J."/>
            <person name="Burgis T.A."/>
            <person name="Soanes D.M."/>
            <person name="Stueber K."/>
            <person name="Ver Loren van Themaat E."/>
            <person name="Brown J.K.M."/>
            <person name="Butcher S.A."/>
            <person name="Gurr S.J."/>
            <person name="Lebrun M.-H."/>
            <person name="Ridout C.J."/>
            <person name="Schulze-Lefert P."/>
            <person name="Talbot N.J."/>
            <person name="Ahmadinejad N."/>
            <person name="Ametz C."/>
            <person name="Barton G.R."/>
            <person name="Benjdia M."/>
            <person name="Bidzinski P."/>
            <person name="Bindschedler L.V."/>
            <person name="Both M."/>
            <person name="Brewer M.T."/>
            <person name="Cadle-Davidson L."/>
            <person name="Cadle-Davidson M.M."/>
            <person name="Collemare J."/>
            <person name="Cramer R."/>
            <person name="Frenkel O."/>
            <person name="Godfrey D."/>
            <person name="Harriman J."/>
            <person name="Hoede C."/>
            <person name="King B.C."/>
            <person name="Klages S."/>
            <person name="Kleemann J."/>
            <person name="Knoll D."/>
            <person name="Koti P.S."/>
            <person name="Kreplak J."/>
            <person name="Lopez-Ruiz F.J."/>
            <person name="Lu X."/>
            <person name="Maekawa T."/>
            <person name="Mahanil S."/>
            <person name="Micali C."/>
            <person name="Milgroom M.G."/>
            <person name="Montana G."/>
            <person name="Noir S."/>
            <person name="O'Connell R.J."/>
            <person name="Oberhaensli S."/>
            <person name="Parlange F."/>
            <person name="Pedersen C."/>
            <person name="Quesneville H."/>
            <person name="Reinhardt R."/>
            <person name="Rott M."/>
            <person name="Sacristan S."/>
            <person name="Schmidt S.M."/>
            <person name="Schoen M."/>
            <person name="Skamnioti P."/>
            <person name="Sommer H."/>
            <person name="Stephens A."/>
            <person name="Takahara H."/>
            <person name="Thordal-Christensen H."/>
            <person name="Vigouroux M."/>
            <person name="Wessling R."/>
            <person name="Wicker T."/>
            <person name="Panstruga R."/>
        </authorList>
    </citation>
    <scope>NUCLEOTIDE SEQUENCE [LARGE SCALE GENOMIC DNA]</scope>
    <source>
        <strain evidence="2">DH14</strain>
    </source>
</reference>
<dbReference type="InParanoid" id="N1JE93"/>
<accession>N1JE93</accession>
<dbReference type="EMBL" id="CAUH01002110">
    <property type="protein sequence ID" value="CCU76073.1"/>
    <property type="molecule type" value="Genomic_DNA"/>
</dbReference>
<evidence type="ECO:0000256" key="1">
    <source>
        <dbReference type="SAM" id="MobiDB-lite"/>
    </source>
</evidence>
<evidence type="ECO:0000313" key="2">
    <source>
        <dbReference type="EMBL" id="CCU76073.1"/>
    </source>
</evidence>
<proteinExistence type="predicted"/>
<dbReference type="Proteomes" id="UP000015441">
    <property type="component" value="Unassembled WGS sequence"/>
</dbReference>
<comment type="caution">
    <text evidence="2">The sequence shown here is derived from an EMBL/GenBank/DDBJ whole genome shotgun (WGS) entry which is preliminary data.</text>
</comment>
<dbReference type="HOGENOM" id="CLU_018153_8_3_1"/>
<feature type="region of interest" description="Disordered" evidence="1">
    <location>
        <begin position="18"/>
        <end position="49"/>
    </location>
</feature>
<protein>
    <submittedName>
        <fullName evidence="2">EKA-like protein</fullName>
    </submittedName>
</protein>
<organism evidence="2 3">
    <name type="scientific">Blumeria graminis f. sp. hordei (strain DH14)</name>
    <name type="common">Barley powdery mildew</name>
    <name type="synonym">Oidium monilioides f. sp. hordei</name>
    <dbReference type="NCBI Taxonomy" id="546991"/>
    <lineage>
        <taxon>Eukaryota</taxon>
        <taxon>Fungi</taxon>
        <taxon>Dikarya</taxon>
        <taxon>Ascomycota</taxon>
        <taxon>Pezizomycotina</taxon>
        <taxon>Leotiomycetes</taxon>
        <taxon>Erysiphales</taxon>
        <taxon>Erysiphaceae</taxon>
        <taxon>Blumeria</taxon>
        <taxon>Blumeria hordei</taxon>
    </lineage>
</organism>
<name>N1JE93_BLUG1</name>
<dbReference type="AlphaFoldDB" id="N1JE93"/>
<keyword evidence="3" id="KW-1185">Reference proteome</keyword>
<evidence type="ECO:0000313" key="3">
    <source>
        <dbReference type="Proteomes" id="UP000015441"/>
    </source>
</evidence>
<gene>
    <name evidence="2" type="ORF">BGHDH14_bgh04013</name>
</gene>
<sequence length="99" mass="10658">MFGPVEIVEEIPQRASIPHRIGESFKSAPTEPNPWKKAAPMKESQSQAAIKAEFPPELRPIIEAEQRCTAGTAANLALCSAAISDVEATLFPLTNGSNR</sequence>